<dbReference type="Gene3D" id="3.20.20.80">
    <property type="entry name" value="Glycosidases"/>
    <property type="match status" value="1"/>
</dbReference>
<feature type="region of interest" description="Disordered" evidence="6">
    <location>
        <begin position="124"/>
        <end position="175"/>
    </location>
</feature>
<evidence type="ECO:0000313" key="8">
    <source>
        <dbReference type="EMBL" id="KAJ7372768.1"/>
    </source>
</evidence>
<evidence type="ECO:0000256" key="3">
    <source>
        <dbReference type="ARBA" id="ARBA00022729"/>
    </source>
</evidence>
<feature type="compositionally biased region" description="Basic residues" evidence="6">
    <location>
        <begin position="461"/>
        <end position="480"/>
    </location>
</feature>
<dbReference type="Pfam" id="PF01120">
    <property type="entry name" value="Alpha_L_fucos"/>
    <property type="match status" value="1"/>
</dbReference>
<feature type="region of interest" description="Disordered" evidence="6">
    <location>
        <begin position="194"/>
        <end position="225"/>
    </location>
</feature>
<feature type="compositionally biased region" description="Basic residues" evidence="6">
    <location>
        <begin position="359"/>
        <end position="381"/>
    </location>
</feature>
<reference evidence="8" key="1">
    <citation type="submission" date="2023-01" db="EMBL/GenBank/DDBJ databases">
        <title>Genome assembly of the deep-sea coral Lophelia pertusa.</title>
        <authorList>
            <person name="Herrera S."/>
            <person name="Cordes E."/>
        </authorList>
    </citation>
    <scope>NUCLEOTIDE SEQUENCE</scope>
    <source>
        <strain evidence="8">USNM1676648</strain>
        <tissue evidence="8">Polyp</tissue>
    </source>
</reference>
<evidence type="ECO:0000313" key="9">
    <source>
        <dbReference type="Proteomes" id="UP001163046"/>
    </source>
</evidence>
<organism evidence="8 9">
    <name type="scientific">Desmophyllum pertusum</name>
    <dbReference type="NCBI Taxonomy" id="174260"/>
    <lineage>
        <taxon>Eukaryota</taxon>
        <taxon>Metazoa</taxon>
        <taxon>Cnidaria</taxon>
        <taxon>Anthozoa</taxon>
        <taxon>Hexacorallia</taxon>
        <taxon>Scleractinia</taxon>
        <taxon>Caryophylliina</taxon>
        <taxon>Caryophylliidae</taxon>
        <taxon>Desmophyllum</taxon>
    </lineage>
</organism>
<dbReference type="AlphaFoldDB" id="A0A9W9Z001"/>
<evidence type="ECO:0000256" key="2">
    <source>
        <dbReference type="ARBA" id="ARBA00012662"/>
    </source>
</evidence>
<feature type="compositionally biased region" description="Basic and acidic residues" evidence="6">
    <location>
        <begin position="339"/>
        <end position="351"/>
    </location>
</feature>
<comment type="similarity">
    <text evidence="1">Belongs to the glycosyl hydrolase 29 family.</text>
</comment>
<gene>
    <name evidence="8" type="primary">FUCA1_7</name>
    <name evidence="8" type="ORF">OS493_018046</name>
</gene>
<dbReference type="PANTHER" id="PTHR10030:SF37">
    <property type="entry name" value="ALPHA-L-FUCOSIDASE-RELATED"/>
    <property type="match status" value="1"/>
</dbReference>
<proteinExistence type="inferred from homology"/>
<keyword evidence="5 8" id="KW-0326">Glycosidase</keyword>
<dbReference type="OrthoDB" id="6039950at2759"/>
<dbReference type="Proteomes" id="UP001163046">
    <property type="component" value="Unassembled WGS sequence"/>
</dbReference>
<feature type="domain" description="Glycoside hydrolase family 29 N-terminal" evidence="7">
    <location>
        <begin position="498"/>
        <end position="599"/>
    </location>
</feature>
<dbReference type="SUPFAM" id="SSF51445">
    <property type="entry name" value="(Trans)glycosidases"/>
    <property type="match status" value="1"/>
</dbReference>
<evidence type="ECO:0000256" key="4">
    <source>
        <dbReference type="ARBA" id="ARBA00022801"/>
    </source>
</evidence>
<feature type="compositionally biased region" description="Basic and acidic residues" evidence="6">
    <location>
        <begin position="440"/>
        <end position="451"/>
    </location>
</feature>
<keyword evidence="9" id="KW-1185">Reference proteome</keyword>
<dbReference type="InterPro" id="IPR057739">
    <property type="entry name" value="Glyco_hydro_29_N"/>
</dbReference>
<feature type="compositionally biased region" description="Basic and acidic residues" evidence="6">
    <location>
        <begin position="18"/>
        <end position="34"/>
    </location>
</feature>
<keyword evidence="4 8" id="KW-0378">Hydrolase</keyword>
<evidence type="ECO:0000256" key="1">
    <source>
        <dbReference type="ARBA" id="ARBA00007951"/>
    </source>
</evidence>
<dbReference type="PANTHER" id="PTHR10030">
    <property type="entry name" value="ALPHA-L-FUCOSIDASE"/>
    <property type="match status" value="1"/>
</dbReference>
<dbReference type="GO" id="GO:0004560">
    <property type="term" value="F:alpha-L-fucosidase activity"/>
    <property type="evidence" value="ECO:0007669"/>
    <property type="project" value="UniProtKB-EC"/>
</dbReference>
<dbReference type="GO" id="GO:0016139">
    <property type="term" value="P:glycoside catabolic process"/>
    <property type="evidence" value="ECO:0007669"/>
    <property type="project" value="TreeGrafter"/>
</dbReference>
<feature type="compositionally biased region" description="Basic and acidic residues" evidence="6">
    <location>
        <begin position="135"/>
        <end position="144"/>
    </location>
</feature>
<feature type="compositionally biased region" description="Basic residues" evidence="6">
    <location>
        <begin position="429"/>
        <end position="439"/>
    </location>
</feature>
<feature type="region of interest" description="Disordered" evidence="6">
    <location>
        <begin position="254"/>
        <end position="506"/>
    </location>
</feature>
<feature type="compositionally biased region" description="Basic residues" evidence="6">
    <location>
        <begin position="145"/>
        <end position="158"/>
    </location>
</feature>
<feature type="compositionally biased region" description="Basic residues" evidence="6">
    <location>
        <begin position="35"/>
        <end position="44"/>
    </location>
</feature>
<name>A0A9W9Z001_9CNID</name>
<feature type="compositionally biased region" description="Basic and acidic residues" evidence="6">
    <location>
        <begin position="412"/>
        <end position="422"/>
    </location>
</feature>
<accession>A0A9W9Z001</accession>
<evidence type="ECO:0000256" key="5">
    <source>
        <dbReference type="ARBA" id="ARBA00023295"/>
    </source>
</evidence>
<keyword evidence="3" id="KW-0732">Signal</keyword>
<sequence>MVPQIAGLLADPSRTRKSHEPRGVKHVASHDKRINTRGHKKQTRNKVQGKPSKVQSKENDDFAKLGNVLFDREQLKKYVLDYLQTHHGYEQETEAITNGVDSLNHNQKPSGTHHHDKLESKISSVHTKYKHQHHSDHSLYVDHSTHKRRRVAPKQKSHQPHDQHHVQKQPQSPKNAALPVYYNHVRDEDGKRNAISTGHKKQTTKYKDNAKHKANDNHMGQNGLDHTKSTKREFVAVVPPRALKLEGFDVVRVRPPSAHNKTKKITSKTQEHIHAKKSKSHKKSGEPTVRIKSTVTSSLDHHVKKDSVHKESQQQIEGRKSTVTSRSHWHDHHVKKDRVHKESQQQKEGRKSTVTPLRTSRRSDRKRGSAHKSLIVKKPSRVNKEFQPQKARRKSMVESKSHRNDHHAKKGLVHENKAEIKVTRVMPRTSRRNGRKKGFEHKSSREQEPTRKSSVRPTSSKSHHPHKNKHHHDLGHRKSTVYKDEKSPFHRRKKTPKHKDSQKVKFSPSWKSLDKREIPSWYDDAKFGIFVHWGVYSVPSFDNEWFWFKWKGMKVPKYVNYMEKNYPPGFSYNEFAPMFTAEFFDAKQWAELVARSGAR</sequence>
<dbReference type="InterPro" id="IPR000933">
    <property type="entry name" value="Glyco_hydro_29"/>
</dbReference>
<protein>
    <recommendedName>
        <fullName evidence="2">alpha-L-fucosidase</fullName>
        <ecNumber evidence="2">3.2.1.51</ecNumber>
    </recommendedName>
</protein>
<dbReference type="GO" id="GO:0005764">
    <property type="term" value="C:lysosome"/>
    <property type="evidence" value="ECO:0007669"/>
    <property type="project" value="TreeGrafter"/>
</dbReference>
<dbReference type="SMART" id="SM00812">
    <property type="entry name" value="Alpha_L_fucos"/>
    <property type="match status" value="1"/>
</dbReference>
<dbReference type="GO" id="GO:0006004">
    <property type="term" value="P:fucose metabolic process"/>
    <property type="evidence" value="ECO:0007669"/>
    <property type="project" value="TreeGrafter"/>
</dbReference>
<feature type="compositionally biased region" description="Basic and acidic residues" evidence="6">
    <location>
        <begin position="205"/>
        <end position="216"/>
    </location>
</feature>
<dbReference type="InterPro" id="IPR017853">
    <property type="entry name" value="GH"/>
</dbReference>
<feature type="region of interest" description="Disordered" evidence="6">
    <location>
        <begin position="1"/>
        <end position="58"/>
    </location>
</feature>
<feature type="compositionally biased region" description="Basic residues" evidence="6">
    <location>
        <begin position="327"/>
        <end position="338"/>
    </location>
</feature>
<dbReference type="EC" id="3.2.1.51" evidence="2"/>
<dbReference type="EMBL" id="MU826835">
    <property type="protein sequence ID" value="KAJ7372768.1"/>
    <property type="molecule type" value="Genomic_DNA"/>
</dbReference>
<evidence type="ECO:0000256" key="6">
    <source>
        <dbReference type="SAM" id="MobiDB-lite"/>
    </source>
</evidence>
<evidence type="ECO:0000259" key="7">
    <source>
        <dbReference type="Pfam" id="PF01120"/>
    </source>
</evidence>
<feature type="compositionally biased region" description="Basic and acidic residues" evidence="6">
    <location>
        <begin position="299"/>
        <end position="320"/>
    </location>
</feature>
<comment type="caution">
    <text evidence="8">The sequence shown here is derived from an EMBL/GenBank/DDBJ whole genome shotgun (WGS) entry which is preliminary data.</text>
</comment>